<evidence type="ECO:0000313" key="1">
    <source>
        <dbReference type="EMBL" id="ELY60042.1"/>
    </source>
</evidence>
<comment type="caution">
    <text evidence="1">The sequence shown here is derived from an EMBL/GenBank/DDBJ whole genome shotgun (WGS) entry which is preliminary data.</text>
</comment>
<proteinExistence type="predicted"/>
<reference evidence="1 2" key="1">
    <citation type="journal article" date="2014" name="PLoS Genet.">
        <title>Phylogenetically driven sequencing of extremely halophilic archaea reveals strategies for static and dynamic osmo-response.</title>
        <authorList>
            <person name="Becker E.A."/>
            <person name="Seitzer P.M."/>
            <person name="Tritt A."/>
            <person name="Larsen D."/>
            <person name="Krusor M."/>
            <person name="Yao A.I."/>
            <person name="Wu D."/>
            <person name="Madern D."/>
            <person name="Eisen J.A."/>
            <person name="Darling A.E."/>
            <person name="Facciotti M.T."/>
        </authorList>
    </citation>
    <scope>NUCLEOTIDE SEQUENCE [LARGE SCALE GENOMIC DNA]</scope>
    <source>
        <strain evidence="1 2">DSM 18795</strain>
    </source>
</reference>
<dbReference type="AlphaFoldDB" id="L9XEK9"/>
<gene>
    <name evidence="1" type="ORF">C492_10745</name>
</gene>
<dbReference type="Proteomes" id="UP000011531">
    <property type="component" value="Unassembled WGS sequence"/>
</dbReference>
<evidence type="ECO:0000313" key="2">
    <source>
        <dbReference type="Proteomes" id="UP000011531"/>
    </source>
</evidence>
<sequence>MLVKVNCALREISTGSKEVPMVRFYWFLSSILVCGFSVTKYQLEMTIFVEEEPISRFIVLVPLRYERLSSSCWKCWICECLK</sequence>
<name>L9XEK9_9EURY</name>
<keyword evidence="2" id="KW-1185">Reference proteome</keyword>
<dbReference type="EMBL" id="AOIA01000094">
    <property type="protein sequence ID" value="ELY60042.1"/>
    <property type="molecule type" value="Genomic_DNA"/>
</dbReference>
<accession>L9XEK9</accession>
<protein>
    <submittedName>
        <fullName evidence="1">Uncharacterized protein</fullName>
    </submittedName>
</protein>
<organism evidence="1 2">
    <name type="scientific">Natronococcus jeotgali DSM 18795</name>
    <dbReference type="NCBI Taxonomy" id="1227498"/>
    <lineage>
        <taxon>Archaea</taxon>
        <taxon>Methanobacteriati</taxon>
        <taxon>Methanobacteriota</taxon>
        <taxon>Stenosarchaea group</taxon>
        <taxon>Halobacteria</taxon>
        <taxon>Halobacteriales</taxon>
        <taxon>Natrialbaceae</taxon>
        <taxon>Natronococcus</taxon>
    </lineage>
</organism>